<gene>
    <name evidence="2" type="ORF">TASIC1_0002002500</name>
</gene>
<dbReference type="AlphaFoldDB" id="A0A6V8QK29"/>
<evidence type="ECO:0000313" key="3">
    <source>
        <dbReference type="Proteomes" id="UP000517252"/>
    </source>
</evidence>
<evidence type="ECO:0000259" key="1">
    <source>
        <dbReference type="Pfam" id="PF12697"/>
    </source>
</evidence>
<proteinExistence type="predicted"/>
<accession>A0A6V8QK29</accession>
<dbReference type="Gene3D" id="3.40.50.1820">
    <property type="entry name" value="alpha/beta hydrolase"/>
    <property type="match status" value="1"/>
</dbReference>
<name>A0A6V8QK29_TRIAP</name>
<protein>
    <recommendedName>
        <fullName evidence="1">AB hydrolase-1 domain-containing protein</fullName>
    </recommendedName>
</protein>
<organism evidence="2 3">
    <name type="scientific">Trichoderma asperellum</name>
    <name type="common">Filamentous fungus</name>
    <dbReference type="NCBI Taxonomy" id="101201"/>
    <lineage>
        <taxon>Eukaryota</taxon>
        <taxon>Fungi</taxon>
        <taxon>Dikarya</taxon>
        <taxon>Ascomycota</taxon>
        <taxon>Pezizomycotina</taxon>
        <taxon>Sordariomycetes</taxon>
        <taxon>Hypocreomycetidae</taxon>
        <taxon>Hypocreales</taxon>
        <taxon>Hypocreaceae</taxon>
        <taxon>Trichoderma</taxon>
    </lineage>
</organism>
<comment type="caution">
    <text evidence="2">The sequence shown here is derived from an EMBL/GenBank/DDBJ whole genome shotgun (WGS) entry which is preliminary data.</text>
</comment>
<evidence type="ECO:0000313" key="2">
    <source>
        <dbReference type="EMBL" id="GFP52841.1"/>
    </source>
</evidence>
<dbReference type="InterPro" id="IPR029058">
    <property type="entry name" value="AB_hydrolase_fold"/>
</dbReference>
<reference evidence="2 3" key="1">
    <citation type="submission" date="2020-07" db="EMBL/GenBank/DDBJ databases">
        <title>Trichoderma asperellum IC-1 whole genome shotgun sequence.</title>
        <authorList>
            <person name="Kanamasa S."/>
            <person name="Takahashi H."/>
        </authorList>
    </citation>
    <scope>NUCLEOTIDE SEQUENCE [LARGE SCALE GENOMIC DNA]</scope>
    <source>
        <strain evidence="2 3">IC-1</strain>
    </source>
</reference>
<dbReference type="Pfam" id="PF12697">
    <property type="entry name" value="Abhydrolase_6"/>
    <property type="match status" value="1"/>
</dbReference>
<dbReference type="Proteomes" id="UP000517252">
    <property type="component" value="Unassembled WGS sequence"/>
</dbReference>
<dbReference type="EMBL" id="BLZH01000002">
    <property type="protein sequence ID" value="GFP52841.1"/>
    <property type="molecule type" value="Genomic_DNA"/>
</dbReference>
<sequence length="358" mass="39902">MSSEIASDMSALGESYDKVKGDEEHILLLPGDRQLAYAHNGPSKSRTVILFFTGIMSVGTAANVSEPCREIQAHWISPTLPGMGNTSTRDLSVPYHVSLARDMNALLNHLYPTADFDTLYVAGGSYGTVPAQMLYGAPYDLFPFGRKIAACLLLSGFSPLKHHVGYAKKVNWHNWFSIGPPTRVVPFHLLQRLFKVAIGSKLHSLDGAREFLKQTLFNDMDIEEKQIFHEWLAKNESTESQFIDRMARSTIRCCTNWDGFMEVSDVIHSDWGFDPRTLDAEHASKPILVVGSKSDYMGGGTNDWLVANYESATLKLVPGGHISSLFFMDEIWKELITMAHCQVNKRVTILDSRGNGLQ</sequence>
<feature type="domain" description="AB hydrolase-1" evidence="1">
    <location>
        <begin position="73"/>
        <end position="324"/>
    </location>
</feature>
<dbReference type="SUPFAM" id="SSF53474">
    <property type="entry name" value="alpha/beta-Hydrolases"/>
    <property type="match status" value="1"/>
</dbReference>
<dbReference type="InterPro" id="IPR000073">
    <property type="entry name" value="AB_hydrolase_1"/>
</dbReference>
<dbReference type="OrthoDB" id="294702at2759"/>